<protein>
    <submittedName>
        <fullName evidence="3">TLD-domain containing nucleolar protein, putative isoform 2</fullName>
    </submittedName>
</protein>
<proteinExistence type="predicted"/>
<evidence type="ECO:0000259" key="2">
    <source>
        <dbReference type="PROSITE" id="PS51886"/>
    </source>
</evidence>
<dbReference type="AlphaFoldDB" id="A0A6A3BNN0"/>
<dbReference type="Pfam" id="PF07534">
    <property type="entry name" value="TLD"/>
    <property type="match status" value="1"/>
</dbReference>
<evidence type="ECO:0000313" key="3">
    <source>
        <dbReference type="EMBL" id="KAE8717667.1"/>
    </source>
</evidence>
<evidence type="ECO:0000256" key="1">
    <source>
        <dbReference type="SAM" id="MobiDB-lite"/>
    </source>
</evidence>
<dbReference type="SMART" id="SM00584">
    <property type="entry name" value="TLDc"/>
    <property type="match status" value="1"/>
</dbReference>
<feature type="region of interest" description="Disordered" evidence="1">
    <location>
        <begin position="114"/>
        <end position="157"/>
    </location>
</feature>
<reference evidence="3" key="1">
    <citation type="submission" date="2019-09" db="EMBL/GenBank/DDBJ databases">
        <title>Draft genome information of white flower Hibiscus syriacus.</title>
        <authorList>
            <person name="Kim Y.-M."/>
        </authorList>
    </citation>
    <scope>NUCLEOTIDE SEQUENCE [LARGE SCALE GENOMIC DNA]</scope>
    <source>
        <strain evidence="3">YM2019G1</strain>
    </source>
</reference>
<dbReference type="PROSITE" id="PS51886">
    <property type="entry name" value="TLDC"/>
    <property type="match status" value="1"/>
</dbReference>
<gene>
    <name evidence="3" type="ORF">F3Y22_tig00110044pilonHSYRG00374</name>
</gene>
<name>A0A6A3BNN0_HIBSY</name>
<keyword evidence="4" id="KW-1185">Reference proteome</keyword>
<dbReference type="PANTHER" id="PTHR23354:SF74">
    <property type="entry name" value="TLD-DOMAIN CONTAINING NUCLEOLAR PROTEIN"/>
    <property type="match status" value="1"/>
</dbReference>
<feature type="domain" description="TLDc" evidence="2">
    <location>
        <begin position="166"/>
        <end position="307"/>
    </location>
</feature>
<dbReference type="PANTHER" id="PTHR23354">
    <property type="entry name" value="NUCLEOLAR PROTEIN 7/ESTROGEN RECEPTOR COACTIVATOR-RELATED"/>
    <property type="match status" value="1"/>
</dbReference>
<dbReference type="Proteomes" id="UP000436088">
    <property type="component" value="Unassembled WGS sequence"/>
</dbReference>
<comment type="caution">
    <text evidence="3">The sequence shown here is derived from an EMBL/GenBank/DDBJ whole genome shotgun (WGS) entry which is preliminary data.</text>
</comment>
<feature type="compositionally biased region" description="Basic and acidic residues" evidence="1">
    <location>
        <begin position="114"/>
        <end position="140"/>
    </location>
</feature>
<sequence>MYTLKDKVADGLSSLFSDSPNHSSPSDPPQASLYSDFRRIEIFVFNFSKITPSASLGGSKSNDHGSHLKTIQSHPVGWKCRTYELQDESLDSCGDHELTNKNKNIQIVHEVSKKISKDKDKQTISPWGEDKDRTSKRNSNDSEEFQDAQVQRSPVKPPLNLSDESVFITPDLYEVLLSSLPNIVKGCRWMLLYSTLKHGISLRTLIRKSADLPGPCLLITGDRKGAVFGGMLECPLNPTPKRKYKEQTRHLCSLPYMVNLCYLDQLALILCRTRTNLNSGPCETFGNLCLAHDRDFELNNVELWGFTHASPYLNRKQLWQV</sequence>
<accession>A0A6A3BNN0</accession>
<dbReference type="InterPro" id="IPR006571">
    <property type="entry name" value="TLDc_dom"/>
</dbReference>
<evidence type="ECO:0000313" key="4">
    <source>
        <dbReference type="Proteomes" id="UP000436088"/>
    </source>
</evidence>
<dbReference type="EMBL" id="VEPZ02000823">
    <property type="protein sequence ID" value="KAE8717667.1"/>
    <property type="molecule type" value="Genomic_DNA"/>
</dbReference>
<organism evidence="3 4">
    <name type="scientific">Hibiscus syriacus</name>
    <name type="common">Rose of Sharon</name>
    <dbReference type="NCBI Taxonomy" id="106335"/>
    <lineage>
        <taxon>Eukaryota</taxon>
        <taxon>Viridiplantae</taxon>
        <taxon>Streptophyta</taxon>
        <taxon>Embryophyta</taxon>
        <taxon>Tracheophyta</taxon>
        <taxon>Spermatophyta</taxon>
        <taxon>Magnoliopsida</taxon>
        <taxon>eudicotyledons</taxon>
        <taxon>Gunneridae</taxon>
        <taxon>Pentapetalae</taxon>
        <taxon>rosids</taxon>
        <taxon>malvids</taxon>
        <taxon>Malvales</taxon>
        <taxon>Malvaceae</taxon>
        <taxon>Malvoideae</taxon>
        <taxon>Hibiscus</taxon>
    </lineage>
</organism>